<protein>
    <recommendedName>
        <fullName evidence="7">Thioredoxin domain-containing protein</fullName>
    </recommendedName>
</protein>
<dbReference type="Proteomes" id="UP000178127">
    <property type="component" value="Unassembled WGS sequence"/>
</dbReference>
<dbReference type="InterPro" id="IPR041017">
    <property type="entry name" value="Thioredoxin_10"/>
</dbReference>
<accession>A0A1F4V864</accession>
<feature type="transmembrane region" description="Helical" evidence="6">
    <location>
        <begin position="6"/>
        <end position="30"/>
    </location>
</feature>
<evidence type="ECO:0000256" key="6">
    <source>
        <dbReference type="SAM" id="Phobius"/>
    </source>
</evidence>
<feature type="transmembrane region" description="Helical" evidence="6">
    <location>
        <begin position="152"/>
        <end position="177"/>
    </location>
</feature>
<keyword evidence="2" id="KW-1003">Cell membrane</keyword>
<dbReference type="Pfam" id="PF02683">
    <property type="entry name" value="DsbD_TM"/>
    <property type="match status" value="1"/>
</dbReference>
<dbReference type="Pfam" id="PF17991">
    <property type="entry name" value="Thioredoxin_10"/>
    <property type="match status" value="1"/>
</dbReference>
<evidence type="ECO:0000256" key="1">
    <source>
        <dbReference type="ARBA" id="ARBA00004651"/>
    </source>
</evidence>
<name>A0A1F4V864_UNCKA</name>
<evidence type="ECO:0000256" key="4">
    <source>
        <dbReference type="ARBA" id="ARBA00022989"/>
    </source>
</evidence>
<dbReference type="Gene3D" id="2.60.120.260">
    <property type="entry name" value="Galactose-binding domain-like"/>
    <property type="match status" value="1"/>
</dbReference>
<dbReference type="SUPFAM" id="SSF52833">
    <property type="entry name" value="Thioredoxin-like"/>
    <property type="match status" value="1"/>
</dbReference>
<gene>
    <name evidence="8" type="ORF">A3D91_02920</name>
</gene>
<dbReference type="InterPro" id="IPR036249">
    <property type="entry name" value="Thioredoxin-like_sf"/>
</dbReference>
<sequence length="555" mass="62297">MILLILFAFVSGVITILAPCIWPILPLIFVTSGGTRKKSTGVALGIVTSFAFFTLLVSYIARIIPIDPDNFRIAAVTILIIMGLTLAIPKLNAIFESYISRFINKININPNSSNTAVFGKGYLTGLALGAVWSPCAGPILATIAVLASTQQINFQILIIILFYAAGLFVPLFLFSILGNKIVNKARTYSKYTSTIQRIFGILVILFALGIATNYDKVIQAKLLDLIPSYSEFLYKLEQNPNIQQELDKLQNRETSESYGAAPELTGISNWLNTENPLTLNALKGKVVLIDFWTYTCINCIRTLPHVTNWYEKYKDKGLVVIGVHTPEFEFEKKTENVLNAIKMFNINYPVAQDNDYLTWRAYKNRYWPAHYLIDSNGVIRMVHFGEGKYKETEAAIQELLKESGMGISEELSGLKDETPTNLQTPEIYLGLDRLEAMESNEKAAPGINTYTINKTPNLHKFSLVGMWNMNGEYSEASENSELILNFLSSKVFLVISPANPGDKVITFLDDKPYGEITLDMERLYKLVDLQNNWGIHTLRLQFKSSGIKVFAFTFE</sequence>
<feature type="transmembrane region" description="Helical" evidence="6">
    <location>
        <begin position="122"/>
        <end position="146"/>
    </location>
</feature>
<proteinExistence type="predicted"/>
<dbReference type="InterPro" id="IPR000866">
    <property type="entry name" value="AhpC/TSA"/>
</dbReference>
<dbReference type="Gene3D" id="3.40.30.10">
    <property type="entry name" value="Glutaredoxin"/>
    <property type="match status" value="1"/>
</dbReference>
<evidence type="ECO:0000259" key="7">
    <source>
        <dbReference type="PROSITE" id="PS51352"/>
    </source>
</evidence>
<comment type="subcellular location">
    <subcellularLocation>
        <location evidence="1">Cell membrane</location>
        <topology evidence="1">Multi-pass membrane protein</topology>
    </subcellularLocation>
</comment>
<keyword evidence="5 6" id="KW-0472">Membrane</keyword>
<feature type="transmembrane region" description="Helical" evidence="6">
    <location>
        <begin position="198"/>
        <end position="214"/>
    </location>
</feature>
<feature type="transmembrane region" description="Helical" evidence="6">
    <location>
        <begin position="73"/>
        <end position="95"/>
    </location>
</feature>
<dbReference type="PANTHER" id="PTHR42852:SF13">
    <property type="entry name" value="PROTEIN DIPZ"/>
    <property type="match status" value="1"/>
</dbReference>
<feature type="domain" description="Thioredoxin" evidence="7">
    <location>
        <begin position="255"/>
        <end position="401"/>
    </location>
</feature>
<dbReference type="PANTHER" id="PTHR42852">
    <property type="entry name" value="THIOL:DISULFIDE INTERCHANGE PROTEIN DSBE"/>
    <property type="match status" value="1"/>
</dbReference>
<dbReference type="InterPro" id="IPR003834">
    <property type="entry name" value="Cyt_c_assmbl_TM_dom"/>
</dbReference>
<dbReference type="GO" id="GO:0016209">
    <property type="term" value="F:antioxidant activity"/>
    <property type="evidence" value="ECO:0007669"/>
    <property type="project" value="InterPro"/>
</dbReference>
<dbReference type="GO" id="GO:0016491">
    <property type="term" value="F:oxidoreductase activity"/>
    <property type="evidence" value="ECO:0007669"/>
    <property type="project" value="InterPro"/>
</dbReference>
<evidence type="ECO:0000256" key="5">
    <source>
        <dbReference type="ARBA" id="ARBA00023136"/>
    </source>
</evidence>
<evidence type="ECO:0000256" key="2">
    <source>
        <dbReference type="ARBA" id="ARBA00022475"/>
    </source>
</evidence>
<dbReference type="EMBL" id="MEVD01000015">
    <property type="protein sequence ID" value="OGC53336.1"/>
    <property type="molecule type" value="Genomic_DNA"/>
</dbReference>
<evidence type="ECO:0000313" key="8">
    <source>
        <dbReference type="EMBL" id="OGC53336.1"/>
    </source>
</evidence>
<dbReference type="InterPro" id="IPR050553">
    <property type="entry name" value="Thioredoxin_ResA/DsbE_sf"/>
</dbReference>
<dbReference type="GO" id="GO:0005886">
    <property type="term" value="C:plasma membrane"/>
    <property type="evidence" value="ECO:0007669"/>
    <property type="project" value="UniProtKB-SubCell"/>
</dbReference>
<reference evidence="8 9" key="1">
    <citation type="journal article" date="2016" name="Nat. Commun.">
        <title>Thousands of microbial genomes shed light on interconnected biogeochemical processes in an aquifer system.</title>
        <authorList>
            <person name="Anantharaman K."/>
            <person name="Brown C.T."/>
            <person name="Hug L.A."/>
            <person name="Sharon I."/>
            <person name="Castelle C.J."/>
            <person name="Probst A.J."/>
            <person name="Thomas B.C."/>
            <person name="Singh A."/>
            <person name="Wilkins M.J."/>
            <person name="Karaoz U."/>
            <person name="Brodie E.L."/>
            <person name="Williams K.H."/>
            <person name="Hubbard S.S."/>
            <person name="Banfield J.F."/>
        </authorList>
    </citation>
    <scope>NUCLEOTIDE SEQUENCE [LARGE SCALE GENOMIC DNA]</scope>
</reference>
<dbReference type="STRING" id="1802620.A3D91_02920"/>
<evidence type="ECO:0000256" key="3">
    <source>
        <dbReference type="ARBA" id="ARBA00022692"/>
    </source>
</evidence>
<evidence type="ECO:0000313" key="9">
    <source>
        <dbReference type="Proteomes" id="UP000178127"/>
    </source>
</evidence>
<keyword evidence="3 6" id="KW-0812">Transmembrane</keyword>
<keyword evidence="4 6" id="KW-1133">Transmembrane helix</keyword>
<dbReference type="InterPro" id="IPR013766">
    <property type="entry name" value="Thioredoxin_domain"/>
</dbReference>
<comment type="caution">
    <text evidence="8">The sequence shown here is derived from an EMBL/GenBank/DDBJ whole genome shotgun (WGS) entry which is preliminary data.</text>
</comment>
<organism evidence="8 9">
    <name type="scientific">candidate division WWE3 bacterium RIFCSPHIGHO2_02_FULL_38_14</name>
    <dbReference type="NCBI Taxonomy" id="1802620"/>
    <lineage>
        <taxon>Bacteria</taxon>
        <taxon>Katanobacteria</taxon>
    </lineage>
</organism>
<feature type="transmembrane region" description="Helical" evidence="6">
    <location>
        <begin position="42"/>
        <end position="61"/>
    </location>
</feature>
<dbReference type="Pfam" id="PF00578">
    <property type="entry name" value="AhpC-TSA"/>
    <property type="match status" value="1"/>
</dbReference>
<dbReference type="CDD" id="cd03012">
    <property type="entry name" value="TlpA_like_DipZ_like"/>
    <property type="match status" value="1"/>
</dbReference>
<dbReference type="PROSITE" id="PS51352">
    <property type="entry name" value="THIOREDOXIN_2"/>
    <property type="match status" value="1"/>
</dbReference>
<dbReference type="GO" id="GO:0017004">
    <property type="term" value="P:cytochrome complex assembly"/>
    <property type="evidence" value="ECO:0007669"/>
    <property type="project" value="InterPro"/>
</dbReference>
<dbReference type="AlphaFoldDB" id="A0A1F4V864"/>